<protein>
    <submittedName>
        <fullName evidence="1">Uncharacterized protein</fullName>
    </submittedName>
</protein>
<sequence length="97" mass="11091">MCIRSCDQSVAYVNTLYGDKEIFIQLMISSFTKAGRHLKDNDPHEAISDRLSMVYVGTGDGEGENLDAYQLEMVKVRKRRLVMEILEKEMNDMTHGC</sequence>
<reference evidence="1" key="1">
    <citation type="submission" date="2022-04" db="EMBL/GenBank/DDBJ databases">
        <title>A functionally conserved STORR gene fusion in Papaver species that diverged 16.8 million years ago.</title>
        <authorList>
            <person name="Catania T."/>
        </authorList>
    </citation>
    <scope>NUCLEOTIDE SEQUENCE</scope>
    <source>
        <strain evidence="1">S-188037</strain>
    </source>
</reference>
<organism evidence="1 2">
    <name type="scientific">Papaver atlanticum</name>
    <dbReference type="NCBI Taxonomy" id="357466"/>
    <lineage>
        <taxon>Eukaryota</taxon>
        <taxon>Viridiplantae</taxon>
        <taxon>Streptophyta</taxon>
        <taxon>Embryophyta</taxon>
        <taxon>Tracheophyta</taxon>
        <taxon>Spermatophyta</taxon>
        <taxon>Magnoliopsida</taxon>
        <taxon>Ranunculales</taxon>
        <taxon>Papaveraceae</taxon>
        <taxon>Papaveroideae</taxon>
        <taxon>Papaver</taxon>
    </lineage>
</organism>
<name>A0AAD4SQ19_9MAGN</name>
<dbReference type="AlphaFoldDB" id="A0AAD4SQ19"/>
<accession>A0AAD4SQ19</accession>
<evidence type="ECO:0000313" key="2">
    <source>
        <dbReference type="Proteomes" id="UP001202328"/>
    </source>
</evidence>
<dbReference type="Proteomes" id="UP001202328">
    <property type="component" value="Unassembled WGS sequence"/>
</dbReference>
<comment type="caution">
    <text evidence="1">The sequence shown here is derived from an EMBL/GenBank/DDBJ whole genome shotgun (WGS) entry which is preliminary data.</text>
</comment>
<dbReference type="EMBL" id="JAJJMB010009088">
    <property type="protein sequence ID" value="KAI3916629.1"/>
    <property type="molecule type" value="Genomic_DNA"/>
</dbReference>
<evidence type="ECO:0000313" key="1">
    <source>
        <dbReference type="EMBL" id="KAI3916629.1"/>
    </source>
</evidence>
<keyword evidence="2" id="KW-1185">Reference proteome</keyword>
<proteinExistence type="predicted"/>
<gene>
    <name evidence="1" type="ORF">MKW98_026371</name>
</gene>